<comment type="subunit">
    <text evidence="4">Part of the 50S ribosomal subunit. Contacts protein L29, and trigger factor when it is bound to the ribosome.</text>
</comment>
<dbReference type="Pfam" id="PF00276">
    <property type="entry name" value="Ribosomal_L23"/>
    <property type="match status" value="1"/>
</dbReference>
<reference evidence="5" key="1">
    <citation type="journal article" date="2015" name="ISME J.">
        <title>Aquifer environment selects for microbial species cohorts in sediment and groundwater.</title>
        <authorList>
            <person name="Hug L.A."/>
            <person name="Thomas B.C."/>
            <person name="Brown C.T."/>
            <person name="Frischkorn K.R."/>
            <person name="Williams K.H."/>
            <person name="Tringe S.G."/>
            <person name="Banfield J.F."/>
        </authorList>
    </citation>
    <scope>NUCLEOTIDE SEQUENCE</scope>
</reference>
<dbReference type="NCBIfam" id="NF004363">
    <property type="entry name" value="PRK05738.2-4"/>
    <property type="match status" value="1"/>
</dbReference>
<accession>A0A0H4T504</accession>
<organism evidence="5">
    <name type="scientific">uncultured Ignavibacteria bacterium Rifle_16ft_4_minimus_28285</name>
    <dbReference type="NCBI Taxonomy" id="1665101"/>
    <lineage>
        <taxon>Bacteria</taxon>
        <taxon>Pseudomonadati</taxon>
        <taxon>Ignavibacteriota</taxon>
        <taxon>Ignavibacteria</taxon>
        <taxon>environmental samples</taxon>
    </lineage>
</organism>
<gene>
    <name evidence="4" type="primary">rplW</name>
</gene>
<keyword evidence="3 4" id="KW-0687">Ribonucleoprotein</keyword>
<dbReference type="InterPro" id="IPR013025">
    <property type="entry name" value="Ribosomal_uL23-like"/>
</dbReference>
<dbReference type="AlphaFoldDB" id="A0A0H4T504"/>
<dbReference type="InterPro" id="IPR012678">
    <property type="entry name" value="Ribosomal_uL23/eL15/eS24_sf"/>
</dbReference>
<dbReference type="GO" id="GO:0003735">
    <property type="term" value="F:structural constituent of ribosome"/>
    <property type="evidence" value="ECO:0007669"/>
    <property type="project" value="InterPro"/>
</dbReference>
<name>A0A0H4T504_9BACT</name>
<evidence type="ECO:0000256" key="4">
    <source>
        <dbReference type="HAMAP-Rule" id="MF_01369"/>
    </source>
</evidence>
<keyword evidence="4" id="KW-0699">rRNA-binding</keyword>
<dbReference type="PANTHER" id="PTHR11620">
    <property type="entry name" value="60S RIBOSOMAL PROTEIN L23A"/>
    <property type="match status" value="1"/>
</dbReference>
<evidence type="ECO:0000256" key="1">
    <source>
        <dbReference type="ARBA" id="ARBA00006700"/>
    </source>
</evidence>
<dbReference type="GO" id="GO:0006412">
    <property type="term" value="P:translation"/>
    <property type="evidence" value="ECO:0007669"/>
    <property type="project" value="UniProtKB-UniRule"/>
</dbReference>
<dbReference type="HAMAP" id="MF_01369_B">
    <property type="entry name" value="Ribosomal_uL23_B"/>
    <property type="match status" value="1"/>
</dbReference>
<dbReference type="EMBL" id="KT006980">
    <property type="protein sequence ID" value="AKQ01830.1"/>
    <property type="molecule type" value="Genomic_DNA"/>
</dbReference>
<proteinExistence type="inferred from homology"/>
<dbReference type="GO" id="GO:0005840">
    <property type="term" value="C:ribosome"/>
    <property type="evidence" value="ECO:0007669"/>
    <property type="project" value="UniProtKB-KW"/>
</dbReference>
<dbReference type="GO" id="GO:1990904">
    <property type="term" value="C:ribonucleoprotein complex"/>
    <property type="evidence" value="ECO:0007669"/>
    <property type="project" value="UniProtKB-KW"/>
</dbReference>
<keyword evidence="2 4" id="KW-0689">Ribosomal protein</keyword>
<sequence length="96" mass="11096">MVGIIKRPILTEKITALQDRRQYAFEVDESANKVAIAQAVEKKFNVTVLNVRTVRVKGKKKTQMTRRGRFTGRKNEWKKAMVTLKEGDKIDYLENA</sequence>
<protein>
    <recommendedName>
        <fullName evidence="4">Large ribosomal subunit protein uL23</fullName>
    </recommendedName>
</protein>
<keyword evidence="4" id="KW-0694">RNA-binding</keyword>
<evidence type="ECO:0000256" key="3">
    <source>
        <dbReference type="ARBA" id="ARBA00023274"/>
    </source>
</evidence>
<evidence type="ECO:0000256" key="2">
    <source>
        <dbReference type="ARBA" id="ARBA00022980"/>
    </source>
</evidence>
<dbReference type="Gene3D" id="3.30.70.330">
    <property type="match status" value="1"/>
</dbReference>
<comment type="function">
    <text evidence="4">One of the early assembly proteins it binds 23S rRNA. One of the proteins that surrounds the polypeptide exit tunnel on the outside of the ribosome. Forms the main docking site for trigger factor binding to the ribosome.</text>
</comment>
<evidence type="ECO:0000313" key="5">
    <source>
        <dbReference type="EMBL" id="AKQ01830.1"/>
    </source>
</evidence>
<comment type="similarity">
    <text evidence="1 4">Belongs to the universal ribosomal protein uL23 family.</text>
</comment>
<dbReference type="GO" id="GO:0019843">
    <property type="term" value="F:rRNA binding"/>
    <property type="evidence" value="ECO:0007669"/>
    <property type="project" value="UniProtKB-UniRule"/>
</dbReference>
<dbReference type="SUPFAM" id="SSF54189">
    <property type="entry name" value="Ribosomal proteins S24e, L23 and L15e"/>
    <property type="match status" value="1"/>
</dbReference>
<dbReference type="InterPro" id="IPR012677">
    <property type="entry name" value="Nucleotide-bd_a/b_plait_sf"/>
</dbReference>